<keyword evidence="8" id="KW-0594">Phospholipid biosynthesis</keyword>
<dbReference type="PIRSF" id="PIRSF000112">
    <property type="entry name" value="Glycerol_dehydrogenase"/>
    <property type="match status" value="1"/>
</dbReference>
<dbReference type="PANTHER" id="PTHR43616:SF5">
    <property type="entry name" value="GLYCEROL DEHYDROGENASE 1"/>
    <property type="match status" value="1"/>
</dbReference>
<name>A0A2K5AQ61_9ARCH</name>
<dbReference type="EMBL" id="LT981265">
    <property type="protein sequence ID" value="SPC33791.1"/>
    <property type="molecule type" value="Genomic_DNA"/>
</dbReference>
<dbReference type="EC" id="1.1.1.261" evidence="13"/>
<keyword evidence="14" id="KW-1185">Reference proteome</keyword>
<evidence type="ECO:0000256" key="2">
    <source>
        <dbReference type="ARBA" id="ARBA00022516"/>
    </source>
</evidence>
<keyword evidence="3 10" id="KW-0479">Metal-binding</keyword>
<dbReference type="RefSeq" id="WP_103287411.1">
    <property type="nucleotide sequence ID" value="NZ_LT981265.1"/>
</dbReference>
<evidence type="ECO:0000313" key="13">
    <source>
        <dbReference type="EMBL" id="SPC33791.1"/>
    </source>
</evidence>
<evidence type="ECO:0000256" key="12">
    <source>
        <dbReference type="PIRSR" id="PIRSR000112-3"/>
    </source>
</evidence>
<keyword evidence="6 12" id="KW-0520">NAD</keyword>
<dbReference type="Gene3D" id="3.40.50.1970">
    <property type="match status" value="1"/>
</dbReference>
<reference evidence="14" key="1">
    <citation type="submission" date="2018-01" db="EMBL/GenBank/DDBJ databases">
        <authorList>
            <person name="Kerou L M."/>
        </authorList>
    </citation>
    <scope>NUCLEOTIDE SEQUENCE [LARGE SCALE GENOMIC DNA]</scope>
    <source>
        <strain evidence="14">SCU2</strain>
    </source>
</reference>
<dbReference type="GeneID" id="41594683"/>
<evidence type="ECO:0000256" key="8">
    <source>
        <dbReference type="ARBA" id="ARBA00023209"/>
    </source>
</evidence>
<feature type="binding site" evidence="11">
    <location>
        <position position="124"/>
    </location>
    <ligand>
        <name>glycerol</name>
        <dbReference type="ChEBI" id="CHEBI:17754"/>
    </ligand>
</feature>
<dbReference type="SUPFAM" id="SSF56796">
    <property type="entry name" value="Dehydroquinate synthase-like"/>
    <property type="match status" value="1"/>
</dbReference>
<keyword evidence="7" id="KW-0443">Lipid metabolism</keyword>
<dbReference type="GO" id="GO:0050492">
    <property type="term" value="F:glycerol-1-phosphate dehydrogenase [NAD(P)+] activity"/>
    <property type="evidence" value="ECO:0007669"/>
    <property type="project" value="UniProtKB-EC"/>
</dbReference>
<dbReference type="Gene3D" id="1.20.1090.10">
    <property type="entry name" value="Dehydroquinate synthase-like - alpha domain"/>
    <property type="match status" value="1"/>
</dbReference>
<dbReference type="CDD" id="cd08174">
    <property type="entry name" value="G1PDH-like"/>
    <property type="match status" value="1"/>
</dbReference>
<keyword evidence="2" id="KW-0444">Lipid biosynthesis</keyword>
<organism evidence="13 14">
    <name type="scientific">Candidatus Nitrosocaldus cavascurensis</name>
    <dbReference type="NCBI Taxonomy" id="2058097"/>
    <lineage>
        <taxon>Archaea</taxon>
        <taxon>Nitrososphaerota</taxon>
        <taxon>Nitrososphaeria</taxon>
        <taxon>Candidatus Nitrosocaldales</taxon>
        <taxon>Candidatus Nitrosocaldaceae</taxon>
        <taxon>Candidatus Nitrosocaldus</taxon>
    </lineage>
</organism>
<keyword evidence="4" id="KW-0521">NADP</keyword>
<dbReference type="PANTHER" id="PTHR43616">
    <property type="entry name" value="GLYCEROL DEHYDROGENASE"/>
    <property type="match status" value="1"/>
</dbReference>
<evidence type="ECO:0000256" key="7">
    <source>
        <dbReference type="ARBA" id="ARBA00023098"/>
    </source>
</evidence>
<dbReference type="AlphaFoldDB" id="A0A2K5AQ61"/>
<feature type="binding site" evidence="12">
    <location>
        <begin position="97"/>
        <end position="101"/>
    </location>
    <ligand>
        <name>NAD(+)</name>
        <dbReference type="ChEBI" id="CHEBI:57540"/>
    </ligand>
</feature>
<feature type="binding site" evidence="10">
    <location>
        <position position="170"/>
    </location>
    <ligand>
        <name>glycerol</name>
        <dbReference type="ChEBI" id="CHEBI:17754"/>
    </ligand>
</feature>
<dbReference type="Pfam" id="PF13685">
    <property type="entry name" value="Fe-ADH_2"/>
    <property type="match status" value="1"/>
</dbReference>
<dbReference type="InterPro" id="IPR032837">
    <property type="entry name" value="G1PDH"/>
</dbReference>
<keyword evidence="1" id="KW-0963">Cytoplasm</keyword>
<proteinExistence type="predicted"/>
<dbReference type="GO" id="GO:0046872">
    <property type="term" value="F:metal ion binding"/>
    <property type="evidence" value="ECO:0007669"/>
    <property type="project" value="UniProtKB-KW"/>
</dbReference>
<comment type="cofactor">
    <cofactor evidence="10">
        <name>Zn(2+)</name>
        <dbReference type="ChEBI" id="CHEBI:29105"/>
    </cofactor>
    <text evidence="10">Binds 1 zinc ion per subunit.</text>
</comment>
<dbReference type="KEGG" id="ncv:NCAV_0598"/>
<feature type="binding site" evidence="10">
    <location>
        <position position="267"/>
    </location>
    <ligand>
        <name>glycerol</name>
        <dbReference type="ChEBI" id="CHEBI:17754"/>
    </ligand>
</feature>
<evidence type="ECO:0000256" key="4">
    <source>
        <dbReference type="ARBA" id="ARBA00022857"/>
    </source>
</evidence>
<feature type="binding site" evidence="10">
    <location>
        <position position="283"/>
    </location>
    <ligand>
        <name>glycerol</name>
        <dbReference type="ChEBI" id="CHEBI:17754"/>
    </ligand>
</feature>
<protein>
    <submittedName>
        <fullName evidence="13">Putative Glycerol-1-phosphate dehydrogenase [NAD(P)+]</fullName>
        <ecNumber evidence="13">1.1.1.261</ecNumber>
    </submittedName>
</protein>
<evidence type="ECO:0000256" key="10">
    <source>
        <dbReference type="PIRSR" id="PIRSR000112-1"/>
    </source>
</evidence>
<evidence type="ECO:0000256" key="5">
    <source>
        <dbReference type="ARBA" id="ARBA00023002"/>
    </source>
</evidence>
<evidence type="ECO:0000256" key="3">
    <source>
        <dbReference type="ARBA" id="ARBA00022723"/>
    </source>
</evidence>
<evidence type="ECO:0000256" key="1">
    <source>
        <dbReference type="ARBA" id="ARBA00022490"/>
    </source>
</evidence>
<gene>
    <name evidence="13" type="ORF">NCAV_0598</name>
</gene>
<sequence>MSNSARSIRIPNFFYIEENARDRLEDILKKEGITVDRYLIVSGTGYTRKIADDIATMLDSSAIVRLCISSNDIHAISSIEHTISRNEVSLVLAIGGGKVLDTAKYACSNMNIPMLAFPTALSNDGISSPIAVVRLESIESKGSQPPIGIVVDIDVVKSAPKHTILAGVGDLISNISAVEDWRLAHEHKDEQIDRFAEILSRNAAERFIYYVLKNGKDNNSSNNGDDCSEDKLIYDSKFLTCLAEGLIQSGIAMSIAGSSRPASGAEHLISHALDRLLANPKPHGIQVGFSTLFAMALRGSDFTDIVEVYKRLGFPTTFDSIGIPVEKFMEAIRIAPYTRKGRFTILDLIRDDTMLINALRLAYGKAILQDIR</sequence>
<keyword evidence="10" id="KW-0862">Zinc</keyword>
<accession>A0A2K5AQ61</accession>
<feature type="binding site" evidence="12">
    <location>
        <begin position="119"/>
        <end position="122"/>
    </location>
    <ligand>
        <name>NAD(+)</name>
        <dbReference type="ChEBI" id="CHEBI:57540"/>
    </ligand>
</feature>
<dbReference type="GO" id="GO:0008654">
    <property type="term" value="P:phospholipid biosynthetic process"/>
    <property type="evidence" value="ECO:0007669"/>
    <property type="project" value="UniProtKB-KW"/>
</dbReference>
<dbReference type="InterPro" id="IPR016205">
    <property type="entry name" value="Glycerol_DH"/>
</dbReference>
<dbReference type="Proteomes" id="UP000236248">
    <property type="component" value="Chromosome NCAV"/>
</dbReference>
<evidence type="ECO:0000256" key="11">
    <source>
        <dbReference type="PIRSR" id="PIRSR000112-2"/>
    </source>
</evidence>
<feature type="binding site" evidence="12">
    <location>
        <position position="128"/>
    </location>
    <ligand>
        <name>NAD(+)</name>
        <dbReference type="ChEBI" id="CHEBI:57540"/>
    </ligand>
</feature>
<evidence type="ECO:0000256" key="6">
    <source>
        <dbReference type="ARBA" id="ARBA00023027"/>
    </source>
</evidence>
<keyword evidence="9" id="KW-1208">Phospholipid metabolism</keyword>
<keyword evidence="5 13" id="KW-0560">Oxidoreductase</keyword>
<evidence type="ECO:0000313" key="14">
    <source>
        <dbReference type="Proteomes" id="UP000236248"/>
    </source>
</evidence>
<evidence type="ECO:0000256" key="9">
    <source>
        <dbReference type="ARBA" id="ARBA00023264"/>
    </source>
</evidence>